<dbReference type="InterPro" id="IPR056840">
    <property type="entry name" value="HEAT_IPO9_central"/>
</dbReference>
<dbReference type="GO" id="GO:0005635">
    <property type="term" value="C:nuclear envelope"/>
    <property type="evidence" value="ECO:0007669"/>
    <property type="project" value="TreeGrafter"/>
</dbReference>
<evidence type="ECO:0000256" key="2">
    <source>
        <dbReference type="ARBA" id="ARBA00007991"/>
    </source>
</evidence>
<keyword evidence="4" id="KW-0653">Protein transport</keyword>
<evidence type="ECO:0000256" key="1">
    <source>
        <dbReference type="ARBA" id="ARBA00004123"/>
    </source>
</evidence>
<dbReference type="Pfam" id="PF25758">
    <property type="entry name" value="TPR_IPO11"/>
    <property type="match status" value="1"/>
</dbReference>
<evidence type="ECO:0000256" key="4">
    <source>
        <dbReference type="ARBA" id="ARBA00022927"/>
    </source>
</evidence>
<keyword evidence="3" id="KW-0813">Transport</keyword>
<evidence type="ECO:0000256" key="5">
    <source>
        <dbReference type="ARBA" id="ARBA00023242"/>
    </source>
</evidence>
<dbReference type="Pfam" id="PF25018">
    <property type="entry name" value="HEAT_IPO9_c"/>
    <property type="match status" value="1"/>
</dbReference>
<dbReference type="SUPFAM" id="SSF48371">
    <property type="entry name" value="ARM repeat"/>
    <property type="match status" value="1"/>
</dbReference>
<evidence type="ECO:0000313" key="8">
    <source>
        <dbReference type="Proteomes" id="UP001054837"/>
    </source>
</evidence>
<gene>
    <name evidence="7" type="primary">Ipo9</name>
    <name evidence="7" type="ORF">CDAR_53511</name>
</gene>
<dbReference type="Pfam" id="PF03810">
    <property type="entry name" value="IBN_N"/>
    <property type="match status" value="1"/>
</dbReference>
<sequence length="1024" mass="114455">MAAPMRDVSRTLKDALFETLNSILSPNHDVRISAEQQITVLEVTDEFAVHLTELMLDQHAPLPIRQLASVLLRQYVESHWSSSAEKFRPPETTPEAKLAVRSMLPMGLQETISKIRSSVAYAISTIAQWDWPEDWPELFDILLRSLVSENSCAVHGAMRVLKEITNEVSDSQMPQFAPVILPEMLRIFHQADKYGIRTRGRAVEIFSTCAELIGSMALYNKASPKELLFPILTPFVEALVSALNTPDGHTSDSGLKKDILNALQVLVKYFPKKIVQWIPHILTPVWNSLTTSANIYVQTVVNVSEEADNPVDSDGDSIGFENLVFSIFEFITVLVEAPKYKNYIKDGMTDLIYYIILYTQITEEQFRTWSLNPDQFVEDEDEETYAYSVRISAQDLLMILAQEFEDKCSVSLCAAVTRHIHETDKNTNPNWWKIHEACMLAMGSIKDLIICGIQENNIQFDMSGFIHSIVVEDLNFTASPFLFGRCLWFASRYSTIMNEDLIKRFLQATVNGLQPSQECTVRVSAVRSVWGFCDRLKTTNHVNILGPYLAPILEGLISLAVQFNSEVLALVLEAISIVITIDEGFTAEYESKISPIAIAVFLKHNSDPVLITVAEEIFKQLSKTPRARDNLQQRLIPTLVSILQSPPIKVPLGLQASSLDVLETIIRNSPRPLAPAFIAQAFPAAVHCIMHTDDNSILQSGGECLRAFVSVALEQVTAWRDESGNNGVDYIFNVAQRLLDPKTPETASAFVGRLTSLLISKASNIIGEKTELLLRAVLSKMQQVEALSVNQSLLMVFAHLINHQVDPILGFLSGVPGPGGESALEFVMSVWCQCHSLFFGAYERKVSCVALSLILQHGLKENDQRLQNIEVRGDQVFSHSQGPKTRSKSLQDPDEWTKIPLFVKIYKLLLNDLFHICDPGIDNEEDDSSDEDIGDGCENNGDGVLGGVSSVISFGVSFSDFESEKEELDEDQDIASDPIHSLNMKAYLTDYLQQLMQLPVYNSFTEHLTQQERTTLRDLGLVST</sequence>
<dbReference type="PANTHER" id="PTHR10997">
    <property type="entry name" value="IMPORTIN-7, 8, 11"/>
    <property type="match status" value="1"/>
</dbReference>
<dbReference type="GO" id="GO:0006606">
    <property type="term" value="P:protein import into nucleus"/>
    <property type="evidence" value="ECO:0007669"/>
    <property type="project" value="TreeGrafter"/>
</dbReference>
<dbReference type="InterPro" id="IPR013598">
    <property type="entry name" value="Exportin-1/Importin-b-like"/>
</dbReference>
<dbReference type="Gene3D" id="1.25.10.10">
    <property type="entry name" value="Leucine-rich Repeat Variant"/>
    <property type="match status" value="1"/>
</dbReference>
<dbReference type="InterPro" id="IPR016024">
    <property type="entry name" value="ARM-type_fold"/>
</dbReference>
<evidence type="ECO:0000259" key="6">
    <source>
        <dbReference type="PROSITE" id="PS50166"/>
    </source>
</evidence>
<keyword evidence="5" id="KW-0539">Nucleus</keyword>
<comment type="similarity">
    <text evidence="2">Belongs to the importin beta family.</text>
</comment>
<protein>
    <submittedName>
        <fullName evidence="7">Importin-9</fullName>
    </submittedName>
</protein>
<dbReference type="PROSITE" id="PS50166">
    <property type="entry name" value="IMPORTIN_B_NT"/>
    <property type="match status" value="1"/>
</dbReference>
<dbReference type="AlphaFoldDB" id="A0AAV4T7S9"/>
<organism evidence="7 8">
    <name type="scientific">Caerostris darwini</name>
    <dbReference type="NCBI Taxonomy" id="1538125"/>
    <lineage>
        <taxon>Eukaryota</taxon>
        <taxon>Metazoa</taxon>
        <taxon>Ecdysozoa</taxon>
        <taxon>Arthropoda</taxon>
        <taxon>Chelicerata</taxon>
        <taxon>Arachnida</taxon>
        <taxon>Araneae</taxon>
        <taxon>Araneomorphae</taxon>
        <taxon>Entelegynae</taxon>
        <taxon>Araneoidea</taxon>
        <taxon>Araneidae</taxon>
        <taxon>Caerostris</taxon>
    </lineage>
</organism>
<comment type="subcellular location">
    <subcellularLocation>
        <location evidence="1">Nucleus</location>
    </subcellularLocation>
</comment>
<dbReference type="FunFam" id="1.25.10.10:FF:000459">
    <property type="entry name" value="ARM repeat superfamily protein"/>
    <property type="match status" value="1"/>
</dbReference>
<dbReference type="GO" id="GO:0031267">
    <property type="term" value="F:small GTPase binding"/>
    <property type="evidence" value="ECO:0007669"/>
    <property type="project" value="InterPro"/>
</dbReference>
<keyword evidence="8" id="KW-1185">Reference proteome</keyword>
<comment type="caution">
    <text evidence="7">The sequence shown here is derived from an EMBL/GenBank/DDBJ whole genome shotgun (WGS) entry which is preliminary data.</text>
</comment>
<dbReference type="EMBL" id="BPLQ01009257">
    <property type="protein sequence ID" value="GIY42728.1"/>
    <property type="molecule type" value="Genomic_DNA"/>
</dbReference>
<dbReference type="InterPro" id="IPR011989">
    <property type="entry name" value="ARM-like"/>
</dbReference>
<accession>A0AAV4T7S9</accession>
<dbReference type="GO" id="GO:0005829">
    <property type="term" value="C:cytosol"/>
    <property type="evidence" value="ECO:0007669"/>
    <property type="project" value="TreeGrafter"/>
</dbReference>
<evidence type="ECO:0000313" key="7">
    <source>
        <dbReference type="EMBL" id="GIY42728.1"/>
    </source>
</evidence>
<evidence type="ECO:0000256" key="3">
    <source>
        <dbReference type="ARBA" id="ARBA00022448"/>
    </source>
</evidence>
<proteinExistence type="inferred from homology"/>
<dbReference type="PANTHER" id="PTHR10997:SF9">
    <property type="entry name" value="IMPORTIN-9"/>
    <property type="match status" value="1"/>
</dbReference>
<dbReference type="Proteomes" id="UP001054837">
    <property type="component" value="Unassembled WGS sequence"/>
</dbReference>
<feature type="domain" description="Importin N-terminal" evidence="6">
    <location>
        <begin position="34"/>
        <end position="104"/>
    </location>
</feature>
<dbReference type="Pfam" id="PF08389">
    <property type="entry name" value="Xpo1"/>
    <property type="match status" value="1"/>
</dbReference>
<dbReference type="InterPro" id="IPR001494">
    <property type="entry name" value="Importin-beta_N"/>
</dbReference>
<dbReference type="SMART" id="SM00913">
    <property type="entry name" value="IBN_N"/>
    <property type="match status" value="1"/>
</dbReference>
<reference evidence="7 8" key="1">
    <citation type="submission" date="2021-06" db="EMBL/GenBank/DDBJ databases">
        <title>Caerostris darwini draft genome.</title>
        <authorList>
            <person name="Kono N."/>
            <person name="Arakawa K."/>
        </authorList>
    </citation>
    <scope>NUCLEOTIDE SEQUENCE [LARGE SCALE GENOMIC DNA]</scope>
</reference>
<dbReference type="InterPro" id="IPR058669">
    <property type="entry name" value="TPR_IPO7/11-like"/>
</dbReference>
<name>A0AAV4T7S9_9ARAC</name>